<dbReference type="Pfam" id="PF08241">
    <property type="entry name" value="Methyltransf_11"/>
    <property type="match status" value="1"/>
</dbReference>
<dbReference type="Gene3D" id="3.40.50.150">
    <property type="entry name" value="Vaccinia Virus protein VP39"/>
    <property type="match status" value="1"/>
</dbReference>
<evidence type="ECO:0000313" key="3">
    <source>
        <dbReference type="Proteomes" id="UP000533476"/>
    </source>
</evidence>
<sequence length="152" mass="17133">MDLSPASFDCILSVRVFHYLEHFPDLASRLYQWLAPGGSLIFSVEHPLKYANSRGDWIVDAEGNASAWPIDSYLKPGPRPEERMGVHLVKWHRPISAYITPLIEAGFLIKAVMEPDFTDEGWRDQPAAAEGNRRRPNILVIRADKEMSTGTA</sequence>
<keyword evidence="2" id="KW-0808">Transferase</keyword>
<reference evidence="2 3" key="1">
    <citation type="submission" date="2020-04" db="EMBL/GenBank/DDBJ databases">
        <authorList>
            <person name="Zhang R."/>
            <person name="Schippers A."/>
        </authorList>
    </citation>
    <scope>NUCLEOTIDE SEQUENCE [LARGE SCALE GENOMIC DNA]</scope>
    <source>
        <strain evidence="2 3">DSM 109850</strain>
    </source>
</reference>
<keyword evidence="3" id="KW-1185">Reference proteome</keyword>
<feature type="domain" description="Methyltransferase type 11" evidence="1">
    <location>
        <begin position="3"/>
        <end position="42"/>
    </location>
</feature>
<keyword evidence="2" id="KW-0489">Methyltransferase</keyword>
<dbReference type="AlphaFoldDB" id="A0A7Y0L407"/>
<accession>A0A7Y0L407</accession>
<dbReference type="RefSeq" id="WP_169099518.1">
    <property type="nucleotide sequence ID" value="NZ_JABBVZ010000032.1"/>
</dbReference>
<evidence type="ECO:0000259" key="1">
    <source>
        <dbReference type="Pfam" id="PF08241"/>
    </source>
</evidence>
<proteinExistence type="predicted"/>
<organism evidence="2 3">
    <name type="scientific">Sulfobacillus harzensis</name>
    <dbReference type="NCBI Taxonomy" id="2729629"/>
    <lineage>
        <taxon>Bacteria</taxon>
        <taxon>Bacillati</taxon>
        <taxon>Bacillota</taxon>
        <taxon>Clostridia</taxon>
        <taxon>Eubacteriales</taxon>
        <taxon>Clostridiales Family XVII. Incertae Sedis</taxon>
        <taxon>Sulfobacillus</taxon>
    </lineage>
</organism>
<dbReference type="CDD" id="cd02440">
    <property type="entry name" value="AdoMet_MTases"/>
    <property type="match status" value="1"/>
</dbReference>
<dbReference type="EMBL" id="JABBVZ010000032">
    <property type="protein sequence ID" value="NMP22825.1"/>
    <property type="molecule type" value="Genomic_DNA"/>
</dbReference>
<dbReference type="SUPFAM" id="SSF53335">
    <property type="entry name" value="S-adenosyl-L-methionine-dependent methyltransferases"/>
    <property type="match status" value="1"/>
</dbReference>
<gene>
    <name evidence="2" type="ORF">HIJ39_10735</name>
</gene>
<dbReference type="InterPro" id="IPR029063">
    <property type="entry name" value="SAM-dependent_MTases_sf"/>
</dbReference>
<dbReference type="GO" id="GO:0008757">
    <property type="term" value="F:S-adenosylmethionine-dependent methyltransferase activity"/>
    <property type="evidence" value="ECO:0007669"/>
    <property type="project" value="InterPro"/>
</dbReference>
<name>A0A7Y0L407_9FIRM</name>
<dbReference type="GO" id="GO:0032259">
    <property type="term" value="P:methylation"/>
    <property type="evidence" value="ECO:0007669"/>
    <property type="project" value="UniProtKB-KW"/>
</dbReference>
<protein>
    <submittedName>
        <fullName evidence="2">Class I SAM-dependent methyltransferase</fullName>
    </submittedName>
</protein>
<comment type="caution">
    <text evidence="2">The sequence shown here is derived from an EMBL/GenBank/DDBJ whole genome shotgun (WGS) entry which is preliminary data.</text>
</comment>
<dbReference type="Proteomes" id="UP000533476">
    <property type="component" value="Unassembled WGS sequence"/>
</dbReference>
<dbReference type="InterPro" id="IPR013216">
    <property type="entry name" value="Methyltransf_11"/>
</dbReference>
<evidence type="ECO:0000313" key="2">
    <source>
        <dbReference type="EMBL" id="NMP22825.1"/>
    </source>
</evidence>